<comment type="caution">
    <text evidence="1">The sequence shown here is derived from an EMBL/GenBank/DDBJ whole genome shotgun (WGS) entry which is preliminary data.</text>
</comment>
<sequence>MTIARTDLILLLTVVAAGLACGCMEASSSPGAHLPGEGGIVDLGSDYVPPKYTLSEALLELDAYAAGDVLDAGDLYDTGNMTIRRMQGAGVDADGRAASWMLGVEQGDANMWLAYGAGGWRVIPWNAPFRGEAIVLEECMNPADLYALHRAPIGEMLERHGASQTDLALADGVYEVSVHAPAGFEVLAFSADTGGVIA</sequence>
<accession>A0A0W8FIP5</accession>
<protein>
    <submittedName>
        <fullName evidence="1">Uncharacterized protein</fullName>
    </submittedName>
</protein>
<organism evidence="1">
    <name type="scientific">hydrocarbon metagenome</name>
    <dbReference type="NCBI Taxonomy" id="938273"/>
    <lineage>
        <taxon>unclassified sequences</taxon>
        <taxon>metagenomes</taxon>
        <taxon>ecological metagenomes</taxon>
    </lineage>
</organism>
<proteinExistence type="predicted"/>
<reference evidence="1" key="1">
    <citation type="journal article" date="2015" name="Proc. Natl. Acad. Sci. U.S.A.">
        <title>Networks of energetic and metabolic interactions define dynamics in microbial communities.</title>
        <authorList>
            <person name="Embree M."/>
            <person name="Liu J.K."/>
            <person name="Al-Bassam M.M."/>
            <person name="Zengler K."/>
        </authorList>
    </citation>
    <scope>NUCLEOTIDE SEQUENCE</scope>
</reference>
<gene>
    <name evidence="1" type="ORF">ASZ90_009463</name>
</gene>
<dbReference type="PROSITE" id="PS51257">
    <property type="entry name" value="PROKAR_LIPOPROTEIN"/>
    <property type="match status" value="1"/>
</dbReference>
<name>A0A0W8FIP5_9ZZZZ</name>
<dbReference type="EMBL" id="LNQE01001142">
    <property type="protein sequence ID" value="KUG20789.1"/>
    <property type="molecule type" value="Genomic_DNA"/>
</dbReference>
<evidence type="ECO:0000313" key="1">
    <source>
        <dbReference type="EMBL" id="KUG20789.1"/>
    </source>
</evidence>
<dbReference type="AlphaFoldDB" id="A0A0W8FIP5"/>